<dbReference type="SUPFAM" id="SSF46785">
    <property type="entry name" value="Winged helix' DNA-binding domain"/>
    <property type="match status" value="1"/>
</dbReference>
<evidence type="ECO:0000256" key="2">
    <source>
        <dbReference type="ARBA" id="ARBA00023125"/>
    </source>
</evidence>
<dbReference type="Pfam" id="PF12802">
    <property type="entry name" value="MarR_2"/>
    <property type="match status" value="1"/>
</dbReference>
<dbReference type="GO" id="GO:0003677">
    <property type="term" value="F:DNA binding"/>
    <property type="evidence" value="ECO:0007669"/>
    <property type="project" value="UniProtKB-KW"/>
</dbReference>
<dbReference type="PROSITE" id="PS50995">
    <property type="entry name" value="HTH_MARR_2"/>
    <property type="match status" value="1"/>
</dbReference>
<accession>A0A9D2T1A1</accession>
<dbReference type="PANTHER" id="PTHR42756:SF1">
    <property type="entry name" value="TRANSCRIPTIONAL REPRESSOR OF EMRAB OPERON"/>
    <property type="match status" value="1"/>
</dbReference>
<proteinExistence type="predicted"/>
<dbReference type="PRINTS" id="PR00598">
    <property type="entry name" value="HTHMARR"/>
</dbReference>
<evidence type="ECO:0000256" key="3">
    <source>
        <dbReference type="ARBA" id="ARBA00023163"/>
    </source>
</evidence>
<dbReference type="Gene3D" id="1.10.10.10">
    <property type="entry name" value="Winged helix-like DNA-binding domain superfamily/Winged helix DNA-binding domain"/>
    <property type="match status" value="1"/>
</dbReference>
<evidence type="ECO:0000259" key="4">
    <source>
        <dbReference type="PROSITE" id="PS50995"/>
    </source>
</evidence>
<dbReference type="SMART" id="SM00347">
    <property type="entry name" value="HTH_MARR"/>
    <property type="match status" value="1"/>
</dbReference>
<dbReference type="InterPro" id="IPR036388">
    <property type="entry name" value="WH-like_DNA-bd_sf"/>
</dbReference>
<protein>
    <submittedName>
        <fullName evidence="5">Winged helix DNA-binding protein</fullName>
    </submittedName>
</protein>
<evidence type="ECO:0000256" key="1">
    <source>
        <dbReference type="ARBA" id="ARBA00023015"/>
    </source>
</evidence>
<keyword evidence="1" id="KW-0805">Transcription regulation</keyword>
<evidence type="ECO:0000313" key="6">
    <source>
        <dbReference type="Proteomes" id="UP000823882"/>
    </source>
</evidence>
<sequence>MPDQQQAEDLPGVLFQMVSRARRQAILTALIQQGLGDLGNPMLLFLLEARGKDGQVSSQRELSDALHVSPASVAVSLKSLERGGYVEKRADASDQRRKSVRLTPKGSEAIRQCYQVFSHVDQVMFQGFTQEEMDLFCACQRRMLRNLRGELPPERMNCQC</sequence>
<gene>
    <name evidence="5" type="ORF">H9701_10300</name>
</gene>
<dbReference type="GO" id="GO:0003700">
    <property type="term" value="F:DNA-binding transcription factor activity"/>
    <property type="evidence" value="ECO:0007669"/>
    <property type="project" value="InterPro"/>
</dbReference>
<dbReference type="Proteomes" id="UP000823882">
    <property type="component" value="Unassembled WGS sequence"/>
</dbReference>
<keyword evidence="3" id="KW-0804">Transcription</keyword>
<dbReference type="EMBL" id="DWWJ01000191">
    <property type="protein sequence ID" value="HJC41924.1"/>
    <property type="molecule type" value="Genomic_DNA"/>
</dbReference>
<reference evidence="5" key="2">
    <citation type="submission" date="2021-04" db="EMBL/GenBank/DDBJ databases">
        <authorList>
            <person name="Gilroy R."/>
        </authorList>
    </citation>
    <scope>NUCLEOTIDE SEQUENCE</scope>
    <source>
        <strain evidence="5">CHK186-1790</strain>
    </source>
</reference>
<feature type="domain" description="HTH marR-type" evidence="4">
    <location>
        <begin position="7"/>
        <end position="145"/>
    </location>
</feature>
<dbReference type="AlphaFoldDB" id="A0A9D2T1A1"/>
<dbReference type="PANTHER" id="PTHR42756">
    <property type="entry name" value="TRANSCRIPTIONAL REGULATOR, MARR"/>
    <property type="match status" value="1"/>
</dbReference>
<comment type="caution">
    <text evidence="5">The sequence shown here is derived from an EMBL/GenBank/DDBJ whole genome shotgun (WGS) entry which is preliminary data.</text>
</comment>
<organism evidence="5 6">
    <name type="scientific">Candidatus Intestinimonas pullistercoris</name>
    <dbReference type="NCBI Taxonomy" id="2838623"/>
    <lineage>
        <taxon>Bacteria</taxon>
        <taxon>Bacillati</taxon>
        <taxon>Bacillota</taxon>
        <taxon>Clostridia</taxon>
        <taxon>Eubacteriales</taxon>
        <taxon>Intestinimonas</taxon>
    </lineage>
</organism>
<name>A0A9D2T1A1_9FIRM</name>
<keyword evidence="2 5" id="KW-0238">DNA-binding</keyword>
<evidence type="ECO:0000313" key="5">
    <source>
        <dbReference type="EMBL" id="HJC41924.1"/>
    </source>
</evidence>
<dbReference type="InterPro" id="IPR036390">
    <property type="entry name" value="WH_DNA-bd_sf"/>
</dbReference>
<reference evidence="5" key="1">
    <citation type="journal article" date="2021" name="PeerJ">
        <title>Extensive microbial diversity within the chicken gut microbiome revealed by metagenomics and culture.</title>
        <authorList>
            <person name="Gilroy R."/>
            <person name="Ravi A."/>
            <person name="Getino M."/>
            <person name="Pursley I."/>
            <person name="Horton D.L."/>
            <person name="Alikhan N.F."/>
            <person name="Baker D."/>
            <person name="Gharbi K."/>
            <person name="Hall N."/>
            <person name="Watson M."/>
            <person name="Adriaenssens E.M."/>
            <person name="Foster-Nyarko E."/>
            <person name="Jarju S."/>
            <person name="Secka A."/>
            <person name="Antonio M."/>
            <person name="Oren A."/>
            <person name="Chaudhuri R.R."/>
            <person name="La Ragione R."/>
            <person name="Hildebrand F."/>
            <person name="Pallen M.J."/>
        </authorList>
    </citation>
    <scope>NUCLEOTIDE SEQUENCE</scope>
    <source>
        <strain evidence="5">CHK186-1790</strain>
    </source>
</reference>
<dbReference type="InterPro" id="IPR000835">
    <property type="entry name" value="HTH_MarR-typ"/>
</dbReference>